<organism evidence="7 8">
    <name type="scientific">Bowmanella dokdonensis</name>
    <dbReference type="NCBI Taxonomy" id="751969"/>
    <lineage>
        <taxon>Bacteria</taxon>
        <taxon>Pseudomonadati</taxon>
        <taxon>Pseudomonadota</taxon>
        <taxon>Gammaproteobacteria</taxon>
        <taxon>Alteromonadales</taxon>
        <taxon>Alteromonadaceae</taxon>
        <taxon>Bowmanella</taxon>
    </lineage>
</organism>
<dbReference type="EMBL" id="JAFKCV010000006">
    <property type="protein sequence ID" value="MBN7826036.1"/>
    <property type="molecule type" value="Genomic_DNA"/>
</dbReference>
<gene>
    <name evidence="7" type="primary">gabT</name>
    <name evidence="7" type="ORF">J0A66_12430</name>
</gene>
<reference evidence="7" key="1">
    <citation type="submission" date="2021-03" db="EMBL/GenBank/DDBJ databases">
        <title>novel species isolated from a fishpond in China.</title>
        <authorList>
            <person name="Lu H."/>
            <person name="Cai Z."/>
        </authorList>
    </citation>
    <scope>NUCLEOTIDE SEQUENCE</scope>
    <source>
        <strain evidence="7">JCM 30855</strain>
    </source>
</reference>
<comment type="cofactor">
    <cofactor evidence="1">
        <name>pyridoxal 5'-phosphate</name>
        <dbReference type="ChEBI" id="CHEBI:597326"/>
    </cofactor>
</comment>
<dbReference type="GO" id="GO:0030170">
    <property type="term" value="F:pyridoxal phosphate binding"/>
    <property type="evidence" value="ECO:0007669"/>
    <property type="project" value="InterPro"/>
</dbReference>
<dbReference type="EC" id="2.6.1.19" evidence="7"/>
<dbReference type="GO" id="GO:0042802">
    <property type="term" value="F:identical protein binding"/>
    <property type="evidence" value="ECO:0007669"/>
    <property type="project" value="TreeGrafter"/>
</dbReference>
<dbReference type="InterPro" id="IPR049704">
    <property type="entry name" value="Aminotrans_3_PPA_site"/>
</dbReference>
<dbReference type="AlphaFoldDB" id="A0A939IS38"/>
<evidence type="ECO:0000256" key="3">
    <source>
        <dbReference type="ARBA" id="ARBA00022576"/>
    </source>
</evidence>
<keyword evidence="8" id="KW-1185">Reference proteome</keyword>
<dbReference type="InterPro" id="IPR050103">
    <property type="entry name" value="Class-III_PLP-dep_AT"/>
</dbReference>
<proteinExistence type="inferred from homology"/>
<protein>
    <submittedName>
        <fullName evidence="7">4-aminobutyrate--2-oxoglutarate transaminase</fullName>
        <ecNumber evidence="7">2.6.1.19</ecNumber>
    </submittedName>
</protein>
<dbReference type="FunFam" id="3.40.640.10:FF:000013">
    <property type="entry name" value="4-aminobutyrate aminotransferase"/>
    <property type="match status" value="1"/>
</dbReference>
<dbReference type="Pfam" id="PF00202">
    <property type="entry name" value="Aminotran_3"/>
    <property type="match status" value="1"/>
</dbReference>
<dbReference type="GO" id="GO:0034386">
    <property type="term" value="F:4-aminobutyrate:2-oxoglutarate transaminase activity"/>
    <property type="evidence" value="ECO:0007669"/>
    <property type="project" value="UniProtKB-EC"/>
</dbReference>
<dbReference type="PANTHER" id="PTHR11986:SF79">
    <property type="entry name" value="ACETYLORNITHINE AMINOTRANSFERASE, MITOCHONDRIAL"/>
    <property type="match status" value="1"/>
</dbReference>
<comment type="similarity">
    <text evidence="2 6">Belongs to the class-III pyridoxal-phosphate-dependent aminotransferase family.</text>
</comment>
<dbReference type="SUPFAM" id="SSF53383">
    <property type="entry name" value="PLP-dependent transferases"/>
    <property type="match status" value="1"/>
</dbReference>
<dbReference type="InterPro" id="IPR004632">
    <property type="entry name" value="4NH2But_aminotransferase_bac"/>
</dbReference>
<evidence type="ECO:0000256" key="2">
    <source>
        <dbReference type="ARBA" id="ARBA00008954"/>
    </source>
</evidence>
<dbReference type="Gene3D" id="3.90.1150.10">
    <property type="entry name" value="Aspartate Aminotransferase, domain 1"/>
    <property type="match status" value="1"/>
</dbReference>
<evidence type="ECO:0000256" key="6">
    <source>
        <dbReference type="RuleBase" id="RU003560"/>
    </source>
</evidence>
<dbReference type="InterPro" id="IPR015421">
    <property type="entry name" value="PyrdxlP-dep_Trfase_major"/>
</dbReference>
<dbReference type="Proteomes" id="UP000664654">
    <property type="component" value="Unassembled WGS sequence"/>
</dbReference>
<evidence type="ECO:0000256" key="4">
    <source>
        <dbReference type="ARBA" id="ARBA00022679"/>
    </source>
</evidence>
<evidence type="ECO:0000256" key="1">
    <source>
        <dbReference type="ARBA" id="ARBA00001933"/>
    </source>
</evidence>
<dbReference type="InterPro" id="IPR005814">
    <property type="entry name" value="Aminotrans_3"/>
</dbReference>
<accession>A0A939IS38</accession>
<dbReference type="InterPro" id="IPR015424">
    <property type="entry name" value="PyrdxlP-dep_Trfase"/>
</dbReference>
<dbReference type="PROSITE" id="PS00600">
    <property type="entry name" value="AA_TRANSFER_CLASS_3"/>
    <property type="match status" value="1"/>
</dbReference>
<dbReference type="GO" id="GO:0009448">
    <property type="term" value="P:gamma-aminobutyric acid metabolic process"/>
    <property type="evidence" value="ECO:0007669"/>
    <property type="project" value="InterPro"/>
</dbReference>
<evidence type="ECO:0000256" key="5">
    <source>
        <dbReference type="ARBA" id="ARBA00022898"/>
    </source>
</evidence>
<dbReference type="CDD" id="cd00610">
    <property type="entry name" value="OAT_like"/>
    <property type="match status" value="1"/>
</dbReference>
<name>A0A939IS38_9ALTE</name>
<keyword evidence="5 6" id="KW-0663">Pyridoxal phosphate</keyword>
<keyword evidence="3 7" id="KW-0032">Aminotransferase</keyword>
<sequence length="453" mass="48351">MTIWKSNICVWEAFKVTEQSRNVELQARKQQAIARGQGNVYPVYVAHAKNAELWDEDGNRYIDMGTGIAVCNTGHAHPKVVAAVREQVEKFSHTCVMVNPYRSAVELAERLNKLVPGESQKKSIFVSTGAEAVENAIKIARAHTGRRGVVAFNGGFHGRTNLAMALTGKITPYKYQFGPFPADIYHVPFPSELHGVSVQDSVKALANLFKVDIAPQDVAAIILEPIQGEGGFYQAPTELLQALRELCDQQGIVLILDEIQTGFGRTGRMFCSEYAGVEADLMTVAKGIAGGFPLAAVVGKAEIMDAPLPGGLGGTYGGSPVGCAAALAVLEVIEEEDLCNRALFVGEKVATALSALKARYPQIIGEIRIKGAMIALELLEEGNPDKPNTALTQAIIAHAAQSGLILLSCGFYGNVIRLLPALTIEESVLDEALGKLSGLFDQLLSAAPAAANQ</sequence>
<comment type="caution">
    <text evidence="7">The sequence shown here is derived from an EMBL/GenBank/DDBJ whole genome shotgun (WGS) entry which is preliminary data.</text>
</comment>
<dbReference type="PANTHER" id="PTHR11986">
    <property type="entry name" value="AMINOTRANSFERASE CLASS III"/>
    <property type="match status" value="1"/>
</dbReference>
<evidence type="ECO:0000313" key="8">
    <source>
        <dbReference type="Proteomes" id="UP000664654"/>
    </source>
</evidence>
<keyword evidence="4 7" id="KW-0808">Transferase</keyword>
<dbReference type="NCBIfam" id="TIGR00700">
    <property type="entry name" value="GABAtrnsam"/>
    <property type="match status" value="1"/>
</dbReference>
<evidence type="ECO:0000313" key="7">
    <source>
        <dbReference type="EMBL" id="MBN7826036.1"/>
    </source>
</evidence>
<dbReference type="InterPro" id="IPR015422">
    <property type="entry name" value="PyrdxlP-dep_Trfase_small"/>
</dbReference>
<dbReference type="Gene3D" id="3.40.640.10">
    <property type="entry name" value="Type I PLP-dependent aspartate aminotransferase-like (Major domain)"/>
    <property type="match status" value="1"/>
</dbReference>
<dbReference type="PIRSF" id="PIRSF000521">
    <property type="entry name" value="Transaminase_4ab_Lys_Orn"/>
    <property type="match status" value="1"/>
</dbReference>